<evidence type="ECO:0000313" key="2">
    <source>
        <dbReference type="EMBL" id="SDM07228.1"/>
    </source>
</evidence>
<feature type="signal peptide" evidence="1">
    <location>
        <begin position="1"/>
        <end position="20"/>
    </location>
</feature>
<evidence type="ECO:0008006" key="4">
    <source>
        <dbReference type="Google" id="ProtNLM"/>
    </source>
</evidence>
<proteinExistence type="predicted"/>
<feature type="chain" id="PRO_5011615347" description="Outer membrane insertion C-terminal signal" evidence="1">
    <location>
        <begin position="21"/>
        <end position="283"/>
    </location>
</feature>
<evidence type="ECO:0000256" key="1">
    <source>
        <dbReference type="SAM" id="SignalP"/>
    </source>
</evidence>
<keyword evidence="3" id="KW-1185">Reference proteome</keyword>
<dbReference type="EMBL" id="FNHH01000005">
    <property type="protein sequence ID" value="SDM07228.1"/>
    <property type="molecule type" value="Genomic_DNA"/>
</dbReference>
<dbReference type="AlphaFoldDB" id="A0A1G9Q854"/>
<dbReference type="RefSeq" id="WP_090701607.1">
    <property type="nucleotide sequence ID" value="NZ_FNHH01000005.1"/>
</dbReference>
<dbReference type="Proteomes" id="UP000199226">
    <property type="component" value="Unassembled WGS sequence"/>
</dbReference>
<gene>
    <name evidence="2" type="ORF">SAMN05421813_105161</name>
</gene>
<keyword evidence="1" id="KW-0732">Signal</keyword>
<dbReference type="STRING" id="990371.SAMN05421813_105161"/>
<protein>
    <recommendedName>
        <fullName evidence="4">Outer membrane insertion C-terminal signal</fullName>
    </recommendedName>
</protein>
<reference evidence="3" key="1">
    <citation type="submission" date="2016-10" db="EMBL/GenBank/DDBJ databases">
        <authorList>
            <person name="Varghese N."/>
            <person name="Submissions S."/>
        </authorList>
    </citation>
    <scope>NUCLEOTIDE SEQUENCE [LARGE SCALE GENOMIC DNA]</scope>
    <source>
        <strain evidence="3">DSM 24536</strain>
    </source>
</reference>
<sequence length="283" mass="31532">MKRGCILLATGLLLAGNAFAQRDSIDAEAKRTTLTLAGIYGNNANYYGQTAEQKLPYILTNAALRLKNGFYFSAGSYKLINAGGSAISELDLSVGFEADLTKNFSGSVGYSRSIFAKNSPLLGAANENTLSASLAYDLNFLKTGLSTYYAFGTQRDLFMSFSASKALNLGSLFSDKDFISFEPGLELVGGTLHYLEEYIVRRDRFGYPMPIDPYPINREQNYTITRNASSFDMISYNMNFLLGYNRSNYLIETGWQVSTLGRNVSETKQKPRSFFNLSFYYQF</sequence>
<organism evidence="2 3">
    <name type="scientific">Daejeonella rubra</name>
    <dbReference type="NCBI Taxonomy" id="990371"/>
    <lineage>
        <taxon>Bacteria</taxon>
        <taxon>Pseudomonadati</taxon>
        <taxon>Bacteroidota</taxon>
        <taxon>Sphingobacteriia</taxon>
        <taxon>Sphingobacteriales</taxon>
        <taxon>Sphingobacteriaceae</taxon>
        <taxon>Daejeonella</taxon>
    </lineage>
</organism>
<dbReference type="OrthoDB" id="835191at2"/>
<name>A0A1G9Q854_9SPHI</name>
<evidence type="ECO:0000313" key="3">
    <source>
        <dbReference type="Proteomes" id="UP000199226"/>
    </source>
</evidence>
<accession>A0A1G9Q854</accession>